<evidence type="ECO:0000256" key="7">
    <source>
        <dbReference type="PROSITE-ProRule" id="PRU10141"/>
    </source>
</evidence>
<keyword evidence="2" id="KW-0723">Serine/threonine-protein kinase</keyword>
<feature type="domain" description="Protein kinase" evidence="9">
    <location>
        <begin position="11"/>
        <end position="274"/>
    </location>
</feature>
<dbReference type="InterPro" id="IPR011009">
    <property type="entry name" value="Kinase-like_dom_sf"/>
</dbReference>
<keyword evidence="3" id="KW-0808">Transferase</keyword>
<evidence type="ECO:0000259" key="9">
    <source>
        <dbReference type="PROSITE" id="PS50011"/>
    </source>
</evidence>
<keyword evidence="6 7" id="KW-0067">ATP-binding</keyword>
<dbReference type="Proteomes" id="UP001212821">
    <property type="component" value="Chromosome"/>
</dbReference>
<dbReference type="PANTHER" id="PTHR43289">
    <property type="entry name" value="MITOGEN-ACTIVATED PROTEIN KINASE KINASE KINASE 20-RELATED"/>
    <property type="match status" value="1"/>
</dbReference>
<protein>
    <recommendedName>
        <fullName evidence="1">non-specific serine/threonine protein kinase</fullName>
        <ecNumber evidence="1">2.7.11.1</ecNumber>
    </recommendedName>
</protein>
<dbReference type="EC" id="2.7.11.1" evidence="1"/>
<dbReference type="PROSITE" id="PS50011">
    <property type="entry name" value="PROTEIN_KINASE_DOM"/>
    <property type="match status" value="1"/>
</dbReference>
<dbReference type="InterPro" id="IPR017441">
    <property type="entry name" value="Protein_kinase_ATP_BS"/>
</dbReference>
<dbReference type="GO" id="GO:0016301">
    <property type="term" value="F:kinase activity"/>
    <property type="evidence" value="ECO:0007669"/>
    <property type="project" value="UniProtKB-KW"/>
</dbReference>
<name>A0ABY7Q2W1_9ACTN</name>
<dbReference type="Gene3D" id="1.25.40.10">
    <property type="entry name" value="Tetratricopeptide repeat domain"/>
    <property type="match status" value="1"/>
</dbReference>
<dbReference type="InterPro" id="IPR011990">
    <property type="entry name" value="TPR-like_helical_dom_sf"/>
</dbReference>
<dbReference type="Gene3D" id="3.30.200.20">
    <property type="entry name" value="Phosphorylase Kinase, domain 1"/>
    <property type="match status" value="1"/>
</dbReference>
<evidence type="ECO:0000256" key="1">
    <source>
        <dbReference type="ARBA" id="ARBA00012513"/>
    </source>
</evidence>
<evidence type="ECO:0000256" key="2">
    <source>
        <dbReference type="ARBA" id="ARBA00022527"/>
    </source>
</evidence>
<keyword evidence="4 7" id="KW-0547">Nucleotide-binding</keyword>
<accession>A0ABY7Q2W1</accession>
<dbReference type="Pfam" id="PF00069">
    <property type="entry name" value="Pkinase"/>
    <property type="match status" value="1"/>
</dbReference>
<reference evidence="11" key="1">
    <citation type="submission" date="2022-12" db="EMBL/GenBank/DDBJ databases">
        <authorList>
            <person name="Mo P."/>
        </authorList>
    </citation>
    <scope>NUCLEOTIDE SEQUENCE [LARGE SCALE GENOMIC DNA]</scope>
    <source>
        <strain evidence="11">HUAS 3-15</strain>
    </source>
</reference>
<keyword evidence="11" id="KW-1185">Reference proteome</keyword>
<organism evidence="10 11">
    <name type="scientific">Kitasatospora cathayae</name>
    <dbReference type="NCBI Taxonomy" id="3004092"/>
    <lineage>
        <taxon>Bacteria</taxon>
        <taxon>Bacillati</taxon>
        <taxon>Actinomycetota</taxon>
        <taxon>Actinomycetes</taxon>
        <taxon>Kitasatosporales</taxon>
        <taxon>Streptomycetaceae</taxon>
        <taxon>Kitasatospora</taxon>
    </lineage>
</organism>
<evidence type="ECO:0000313" key="10">
    <source>
        <dbReference type="EMBL" id="WBP87002.1"/>
    </source>
</evidence>
<feature type="region of interest" description="Disordered" evidence="8">
    <location>
        <begin position="277"/>
        <end position="329"/>
    </location>
</feature>
<evidence type="ECO:0000256" key="6">
    <source>
        <dbReference type="ARBA" id="ARBA00022840"/>
    </source>
</evidence>
<dbReference type="InterPro" id="IPR008271">
    <property type="entry name" value="Ser/Thr_kinase_AS"/>
</dbReference>
<dbReference type="EMBL" id="CP115450">
    <property type="protein sequence ID" value="WBP87002.1"/>
    <property type="molecule type" value="Genomic_DNA"/>
</dbReference>
<dbReference type="Gene3D" id="1.10.510.10">
    <property type="entry name" value="Transferase(Phosphotransferase) domain 1"/>
    <property type="match status" value="1"/>
</dbReference>
<evidence type="ECO:0000256" key="4">
    <source>
        <dbReference type="ARBA" id="ARBA00022741"/>
    </source>
</evidence>
<keyword evidence="5 10" id="KW-0418">Kinase</keyword>
<dbReference type="PANTHER" id="PTHR43289:SF6">
    <property type="entry name" value="SERINE_THREONINE-PROTEIN KINASE NEKL-3"/>
    <property type="match status" value="1"/>
</dbReference>
<gene>
    <name evidence="10" type="ORF">O1G21_14905</name>
</gene>
<feature type="compositionally biased region" description="Pro residues" evidence="8">
    <location>
        <begin position="302"/>
        <end position="322"/>
    </location>
</feature>
<proteinExistence type="predicted"/>
<dbReference type="SMART" id="SM00220">
    <property type="entry name" value="S_TKc"/>
    <property type="match status" value="1"/>
</dbReference>
<dbReference type="RefSeq" id="WP_270144075.1">
    <property type="nucleotide sequence ID" value="NZ_CP115450.1"/>
</dbReference>
<dbReference type="PROSITE" id="PS00108">
    <property type="entry name" value="PROTEIN_KINASE_ST"/>
    <property type="match status" value="1"/>
</dbReference>
<dbReference type="CDD" id="cd14014">
    <property type="entry name" value="STKc_PknB_like"/>
    <property type="match status" value="1"/>
</dbReference>
<dbReference type="SUPFAM" id="SSF56112">
    <property type="entry name" value="Protein kinase-like (PK-like)"/>
    <property type="match status" value="1"/>
</dbReference>
<dbReference type="SUPFAM" id="SSF48452">
    <property type="entry name" value="TPR-like"/>
    <property type="match status" value="1"/>
</dbReference>
<evidence type="ECO:0000313" key="11">
    <source>
        <dbReference type="Proteomes" id="UP001212821"/>
    </source>
</evidence>
<feature type="binding site" evidence="7">
    <location>
        <position position="40"/>
    </location>
    <ligand>
        <name>ATP</name>
        <dbReference type="ChEBI" id="CHEBI:30616"/>
    </ligand>
</feature>
<evidence type="ECO:0000256" key="3">
    <source>
        <dbReference type="ARBA" id="ARBA00022679"/>
    </source>
</evidence>
<dbReference type="InterPro" id="IPR000719">
    <property type="entry name" value="Prot_kinase_dom"/>
</dbReference>
<dbReference type="PROSITE" id="PS00107">
    <property type="entry name" value="PROTEIN_KINASE_ATP"/>
    <property type="match status" value="1"/>
</dbReference>
<evidence type="ECO:0000256" key="8">
    <source>
        <dbReference type="SAM" id="MobiDB-lite"/>
    </source>
</evidence>
<sequence length="610" mass="65222">MRVGDVLDGRYELEEKLGQGGFGVVWRARDTRMRRPVAVKVIGHHGGDHAKAALRFVREACAAGNLSHPHIVTVHDLGQSETAGEEVTFLVMELLTGRTLTEVLRAGVPEPALSLRWARQICGALAAAHDAGMVHRDIKPDNVMITDAGHLKVLDFGIAQLDTGVGGLTTTGTIVGSPAYMAPERWTGGRVDGRADLYALGCVLVELLTGARPFGGDSTPVLLYQHLNEPPPALDPARLGLPPQVAGLIAELLAKDPQERPADARTVERRLAELAEWRGEAAAPEPTAVDPSRPAPTHSPVTAPPMPVTPPPPVPAHPPVAPRVPSASQVLSPLTTPPVVAVAPSEDAVRAGLRERRSAAYRAATAGESAILLQAVAQDCVAALGATDRDTLCTWRDFAWYLSRAGDLDGAIRLLSTLVDDMRPALGPADPDTLGARYHLVWCVGESGSDVTAIRLLNELLPDLHAAWGPQDGRVLKARHDLAVHQANRGDLQGAVMRLHALLPDLARAFGEHHPSTVQAWQDLAGYQQRLAQAGRKGGTHRSRAPRISRMELLVLVRRLRVWDFATDQEAGACVEALERGLGVKGAADVVFDAPDHVSDEDLVEEIFGP</sequence>
<evidence type="ECO:0000256" key="5">
    <source>
        <dbReference type="ARBA" id="ARBA00022777"/>
    </source>
</evidence>